<protein>
    <submittedName>
        <fullName evidence="1">Uncharacterized protein</fullName>
    </submittedName>
</protein>
<name>A0A6G0ZIX9_APHCR</name>
<proteinExistence type="predicted"/>
<dbReference type="EMBL" id="VUJU01000370">
    <property type="protein sequence ID" value="KAF0770901.1"/>
    <property type="molecule type" value="Genomic_DNA"/>
</dbReference>
<gene>
    <name evidence="1" type="ORF">FWK35_00031364</name>
</gene>
<reference evidence="1 2" key="1">
    <citation type="submission" date="2019-08" db="EMBL/GenBank/DDBJ databases">
        <title>Whole genome of Aphis craccivora.</title>
        <authorList>
            <person name="Voronova N.V."/>
            <person name="Shulinski R.S."/>
            <person name="Bandarenka Y.V."/>
            <person name="Zhorov D.G."/>
            <person name="Warner D."/>
        </authorList>
    </citation>
    <scope>NUCLEOTIDE SEQUENCE [LARGE SCALE GENOMIC DNA]</scope>
    <source>
        <strain evidence="1">180601</strain>
        <tissue evidence="1">Whole Body</tissue>
    </source>
</reference>
<organism evidence="1 2">
    <name type="scientific">Aphis craccivora</name>
    <name type="common">Cowpea aphid</name>
    <dbReference type="NCBI Taxonomy" id="307492"/>
    <lineage>
        <taxon>Eukaryota</taxon>
        <taxon>Metazoa</taxon>
        <taxon>Ecdysozoa</taxon>
        <taxon>Arthropoda</taxon>
        <taxon>Hexapoda</taxon>
        <taxon>Insecta</taxon>
        <taxon>Pterygota</taxon>
        <taxon>Neoptera</taxon>
        <taxon>Paraneoptera</taxon>
        <taxon>Hemiptera</taxon>
        <taxon>Sternorrhyncha</taxon>
        <taxon>Aphidomorpha</taxon>
        <taxon>Aphidoidea</taxon>
        <taxon>Aphididae</taxon>
        <taxon>Aphidini</taxon>
        <taxon>Aphis</taxon>
        <taxon>Aphis</taxon>
    </lineage>
</organism>
<accession>A0A6G0ZIX9</accession>
<sequence length="103" mass="11787">MLVLLPLRHEPCGYRLQKVGRSPSDVIMFGIQIGGQTKAIPSDSRHNHRENRPAKGFLIVIKITPSGVYRPALLSHRNNVRDDILQSLLIIIRFNSINFHYPY</sequence>
<dbReference type="Proteomes" id="UP000478052">
    <property type="component" value="Unassembled WGS sequence"/>
</dbReference>
<evidence type="ECO:0000313" key="2">
    <source>
        <dbReference type="Proteomes" id="UP000478052"/>
    </source>
</evidence>
<evidence type="ECO:0000313" key="1">
    <source>
        <dbReference type="EMBL" id="KAF0770901.1"/>
    </source>
</evidence>
<dbReference type="AlphaFoldDB" id="A0A6G0ZIX9"/>
<comment type="caution">
    <text evidence="1">The sequence shown here is derived from an EMBL/GenBank/DDBJ whole genome shotgun (WGS) entry which is preliminary data.</text>
</comment>
<keyword evidence="2" id="KW-1185">Reference proteome</keyword>